<organism evidence="1 2">
    <name type="scientific">Spirosoma oryzae</name>
    <dbReference type="NCBI Taxonomy" id="1469603"/>
    <lineage>
        <taxon>Bacteria</taxon>
        <taxon>Pseudomonadati</taxon>
        <taxon>Bacteroidota</taxon>
        <taxon>Cytophagia</taxon>
        <taxon>Cytophagales</taxon>
        <taxon>Cytophagaceae</taxon>
        <taxon>Spirosoma</taxon>
    </lineage>
</organism>
<dbReference type="Proteomes" id="UP000238375">
    <property type="component" value="Unassembled WGS sequence"/>
</dbReference>
<protein>
    <submittedName>
        <fullName evidence="1">Uncharacterized protein</fullName>
    </submittedName>
</protein>
<sequence>MEKRYVITWQIVEEGETPQEAAEQALSYFHDNSTICFSVEEDMPNSEATEVILDL</sequence>
<proteinExistence type="predicted"/>
<name>A0A2T0SYN8_9BACT</name>
<accession>A0A2T0SYN8</accession>
<keyword evidence="2" id="KW-1185">Reference proteome</keyword>
<reference evidence="1 2" key="1">
    <citation type="submission" date="2018-03" db="EMBL/GenBank/DDBJ databases">
        <title>Genomic Encyclopedia of Archaeal and Bacterial Type Strains, Phase II (KMG-II): from individual species to whole genera.</title>
        <authorList>
            <person name="Goeker M."/>
        </authorList>
    </citation>
    <scope>NUCLEOTIDE SEQUENCE [LARGE SCALE GENOMIC DNA]</scope>
    <source>
        <strain evidence="1 2">DSM 28354</strain>
    </source>
</reference>
<dbReference type="EMBL" id="PVTE01000009">
    <property type="protein sequence ID" value="PRY38526.1"/>
    <property type="molecule type" value="Genomic_DNA"/>
</dbReference>
<gene>
    <name evidence="1" type="ORF">CLV58_109253</name>
</gene>
<evidence type="ECO:0000313" key="1">
    <source>
        <dbReference type="EMBL" id="PRY38526.1"/>
    </source>
</evidence>
<comment type="caution">
    <text evidence="1">The sequence shown here is derived from an EMBL/GenBank/DDBJ whole genome shotgun (WGS) entry which is preliminary data.</text>
</comment>
<evidence type="ECO:0000313" key="2">
    <source>
        <dbReference type="Proteomes" id="UP000238375"/>
    </source>
</evidence>
<dbReference type="RefSeq" id="WP_170108701.1">
    <property type="nucleotide sequence ID" value="NZ_PVTE01000009.1"/>
</dbReference>
<dbReference type="AlphaFoldDB" id="A0A2T0SYN8"/>